<dbReference type="PANTHER" id="PTHR12227">
    <property type="entry name" value="GLYCERATE KINASE"/>
    <property type="match status" value="1"/>
</dbReference>
<dbReference type="SUPFAM" id="SSF82544">
    <property type="entry name" value="GckA/TtuD-like"/>
    <property type="match status" value="1"/>
</dbReference>
<dbReference type="KEGG" id="rli:RLO149_c011250"/>
<dbReference type="Pfam" id="PF05161">
    <property type="entry name" value="MOFRL"/>
    <property type="match status" value="1"/>
</dbReference>
<dbReference type="Proteomes" id="UP000001353">
    <property type="component" value="Chromosome"/>
</dbReference>
<evidence type="ECO:0000259" key="2">
    <source>
        <dbReference type="Pfam" id="PF13660"/>
    </source>
</evidence>
<dbReference type="Pfam" id="PF13660">
    <property type="entry name" value="DUF4147"/>
    <property type="match status" value="1"/>
</dbReference>
<organism evidence="3 4">
    <name type="scientific">Roseobacter litoralis (strain ATCC 49566 / DSM 6996 / JCM 21268 / NBRC 15278 / OCh 149)</name>
    <dbReference type="NCBI Taxonomy" id="391595"/>
    <lineage>
        <taxon>Bacteria</taxon>
        <taxon>Pseudomonadati</taxon>
        <taxon>Pseudomonadota</taxon>
        <taxon>Alphaproteobacteria</taxon>
        <taxon>Rhodobacterales</taxon>
        <taxon>Roseobacteraceae</taxon>
        <taxon>Roseobacter</taxon>
    </lineage>
</organism>
<keyword evidence="4" id="KW-1185">Reference proteome</keyword>
<evidence type="ECO:0000313" key="3">
    <source>
        <dbReference type="EMBL" id="AEI93129.1"/>
    </source>
</evidence>
<dbReference type="PANTHER" id="PTHR12227:SF0">
    <property type="entry name" value="GLYCERATE KINASE"/>
    <property type="match status" value="1"/>
</dbReference>
<dbReference type="Gene3D" id="3.40.50.10180">
    <property type="entry name" value="Glycerate kinase, MOFRL-like N-terminal domain"/>
    <property type="match status" value="1"/>
</dbReference>
<accession>F7ZBT7</accession>
<feature type="domain" description="MOFRL" evidence="1">
    <location>
        <begin position="249"/>
        <end position="348"/>
    </location>
</feature>
<name>F7ZBT7_ROSLO</name>
<dbReference type="EC" id="1.1.1.81" evidence="3"/>
<dbReference type="InterPro" id="IPR039760">
    <property type="entry name" value="MOFRL_protein"/>
</dbReference>
<protein>
    <submittedName>
        <fullName evidence="3">Hydroxypyruvate reductase TtuD</fullName>
        <ecNumber evidence="3">1.1.1.81</ecNumber>
    </submittedName>
</protein>
<feature type="domain" description="MOFRL-associated" evidence="2">
    <location>
        <begin position="24"/>
        <end position="186"/>
    </location>
</feature>
<dbReference type="GO" id="GO:0005737">
    <property type="term" value="C:cytoplasm"/>
    <property type="evidence" value="ECO:0007669"/>
    <property type="project" value="TreeGrafter"/>
</dbReference>
<dbReference type="GO" id="GO:0008887">
    <property type="term" value="F:glycerate kinase activity"/>
    <property type="evidence" value="ECO:0007669"/>
    <property type="project" value="InterPro"/>
</dbReference>
<evidence type="ECO:0000313" key="4">
    <source>
        <dbReference type="Proteomes" id="UP000001353"/>
    </source>
</evidence>
<keyword evidence="3" id="KW-0560">Oxidoreductase</keyword>
<dbReference type="HOGENOM" id="CLU_032279_1_1_5"/>
<gene>
    <name evidence="3" type="primary">ttuD</name>
    <name evidence="3" type="ordered locus">RLO149_c011250</name>
</gene>
<dbReference type="InterPro" id="IPR025286">
    <property type="entry name" value="MOFRL_assoc_dom"/>
</dbReference>
<dbReference type="AlphaFoldDB" id="F7ZBT7"/>
<dbReference type="InterPro" id="IPR007835">
    <property type="entry name" value="MOFRL"/>
</dbReference>
<evidence type="ECO:0000259" key="1">
    <source>
        <dbReference type="Pfam" id="PF05161"/>
    </source>
</evidence>
<dbReference type="InterPro" id="IPR038614">
    <property type="entry name" value="GK_N_sf"/>
</dbReference>
<dbReference type="STRING" id="391595.RLO149_c011250"/>
<proteinExistence type="predicted"/>
<reference evidence="3 4" key="1">
    <citation type="journal article" date="2011" name="BMC Genomics">
        <title>Comparative genome analysis and genome-guided physiological analysis of Roseobacter litoralis.</title>
        <authorList>
            <person name="Kalhoefer D."/>
            <person name="Thole S."/>
            <person name="Voget S."/>
            <person name="Lehmann R."/>
            <person name="Liesegang H."/>
            <person name="Wollher A."/>
            <person name="Daniel R."/>
            <person name="Simon M."/>
            <person name="Brinkhoff T."/>
        </authorList>
    </citation>
    <scope>NUCLEOTIDE SEQUENCE [LARGE SCALE GENOMIC DNA]</scope>
    <source>
        <strain evidence="4">ATCC 49566 / DSM 6996 / JCM 21268 / NBRC 15278 / OCh 149</strain>
    </source>
</reference>
<dbReference type="eggNOG" id="COG2379">
    <property type="taxonomic scope" value="Bacteria"/>
</dbReference>
<sequence>MAVRGDSAVQHALSTGTVTDSPDQIIAVGKAATAMAIAAHEKFPNAPVLIVTKHDHADGAPARAEIIEAAHPVLDESSLLAGARMLDVVSRMAAGSHLLMLVSGGASALAEAPVEGLDLAGLKARTTEMLGSGADIHAMNKVRKTLSRVKGGKLLSNFKGAQVTSLAISDVEGDMLSVIGSGVADAPEDPPFSFTAQIVASNAIARQAVAQKATDQGLPVRSNEESLYDDIKTLGPRLGRALVSGPAGVHIRGGEPTVILPPQPGRGGRNQALALLIAREIAGQSGIEVLVAGTDGTDGPTDAAGAIVDGETWDASGQDALDRADAGTWLDARGALLRTGPTGTNVMDLVIALKQ</sequence>
<dbReference type="GO" id="GO:0016618">
    <property type="term" value="F:hydroxypyruvate reductase [NAD(P)H] activity"/>
    <property type="evidence" value="ECO:0007669"/>
    <property type="project" value="UniProtKB-EC"/>
</dbReference>
<dbReference type="EMBL" id="CP002623">
    <property type="protein sequence ID" value="AEI93129.1"/>
    <property type="molecule type" value="Genomic_DNA"/>
</dbReference>